<dbReference type="EMBL" id="BAAAME010000007">
    <property type="protein sequence ID" value="GAA1751150.1"/>
    <property type="molecule type" value="Genomic_DNA"/>
</dbReference>
<evidence type="ECO:0000313" key="1">
    <source>
        <dbReference type="EMBL" id="GAA1751150.1"/>
    </source>
</evidence>
<name>A0ABN2K9F7_9ACTN</name>
<proteinExistence type="predicted"/>
<accession>A0ABN2K9F7</accession>
<gene>
    <name evidence="1" type="ORF">GCM10009710_33640</name>
</gene>
<dbReference type="Proteomes" id="UP001501057">
    <property type="component" value="Unassembled WGS sequence"/>
</dbReference>
<sequence length="300" mass="32704">MANTFFVYVPAGSAANFVIGTRRLMWGWKDAALDRRNNASGGITNREIASSIEPDDLLIFGHRGPDPRGPEVGYRSGVFAEVMVFKARSRLHSSTEVVWADDIYPNRVDLEFVEGGEGWGADLLSADGMLAFRNSANAHGTPFRITHNDALAFETAALSETTGFALDPSETHDAYSLAVRRREQSKLRAEKLAGRGEAPCDLCGQEYPATFLVAAHIKRRADCNPEERAELSNVLLACLFGCDALFEAGLLGIDPTGCVSTVRHAPPSLREAVQVRIGHVVTQTPRVLEFAAEHWASHNP</sequence>
<organism evidence="1 2">
    <name type="scientific">Aeromicrobium alkaliterrae</name>
    <dbReference type="NCBI Taxonomy" id="302168"/>
    <lineage>
        <taxon>Bacteria</taxon>
        <taxon>Bacillati</taxon>
        <taxon>Actinomycetota</taxon>
        <taxon>Actinomycetes</taxon>
        <taxon>Propionibacteriales</taxon>
        <taxon>Nocardioidaceae</taxon>
        <taxon>Aeromicrobium</taxon>
    </lineage>
</organism>
<evidence type="ECO:0008006" key="3">
    <source>
        <dbReference type="Google" id="ProtNLM"/>
    </source>
</evidence>
<dbReference type="RefSeq" id="WP_344203756.1">
    <property type="nucleotide sequence ID" value="NZ_BAAAME010000007.1"/>
</dbReference>
<protein>
    <recommendedName>
        <fullName evidence="3">HNH endonuclease</fullName>
    </recommendedName>
</protein>
<reference evidence="1 2" key="1">
    <citation type="journal article" date="2019" name="Int. J. Syst. Evol. Microbiol.">
        <title>The Global Catalogue of Microorganisms (GCM) 10K type strain sequencing project: providing services to taxonomists for standard genome sequencing and annotation.</title>
        <authorList>
            <consortium name="The Broad Institute Genomics Platform"/>
            <consortium name="The Broad Institute Genome Sequencing Center for Infectious Disease"/>
            <person name="Wu L."/>
            <person name="Ma J."/>
        </authorList>
    </citation>
    <scope>NUCLEOTIDE SEQUENCE [LARGE SCALE GENOMIC DNA]</scope>
    <source>
        <strain evidence="1 2">JCM 13518</strain>
    </source>
</reference>
<evidence type="ECO:0000313" key="2">
    <source>
        <dbReference type="Proteomes" id="UP001501057"/>
    </source>
</evidence>
<keyword evidence="2" id="KW-1185">Reference proteome</keyword>
<comment type="caution">
    <text evidence="1">The sequence shown here is derived from an EMBL/GenBank/DDBJ whole genome shotgun (WGS) entry which is preliminary data.</text>
</comment>